<protein>
    <submittedName>
        <fullName evidence="1">Uncharacterized protein</fullName>
    </submittedName>
</protein>
<evidence type="ECO:0000313" key="1">
    <source>
        <dbReference type="EMBL" id="GAY78135.1"/>
    </source>
</evidence>
<proteinExistence type="predicted"/>
<sequence length="40" mass="4754">MTVLQNRLNIQLGEGELYYFIDMLIDEFGKEIVYERSAQN</sequence>
<dbReference type="AlphaFoldDB" id="A0A4Y1ZGA4"/>
<comment type="caution">
    <text evidence="1">The sequence shown here is derived from an EMBL/GenBank/DDBJ whole genome shotgun (WGS) entry which is preliminary data.</text>
</comment>
<organism evidence="1 2">
    <name type="scientific">Sporolactobacillus inulinus</name>
    <dbReference type="NCBI Taxonomy" id="2078"/>
    <lineage>
        <taxon>Bacteria</taxon>
        <taxon>Bacillati</taxon>
        <taxon>Bacillota</taxon>
        <taxon>Bacilli</taxon>
        <taxon>Bacillales</taxon>
        <taxon>Sporolactobacillaceae</taxon>
        <taxon>Sporolactobacillus</taxon>
    </lineage>
</organism>
<evidence type="ECO:0000313" key="2">
    <source>
        <dbReference type="Proteomes" id="UP000319716"/>
    </source>
</evidence>
<reference evidence="1 2" key="1">
    <citation type="submission" date="2017-11" db="EMBL/GenBank/DDBJ databases">
        <title>Draft Genome Sequence of Sporolactobacillus inulinus NBRC 111894 Isolated from Koso, a Japanese Sugar-Vegetable Fermented Beverage.</title>
        <authorList>
            <person name="Chiou T.Y."/>
            <person name="Oshima K."/>
            <person name="Suda W."/>
            <person name="Hattori M."/>
            <person name="Takahashi T."/>
        </authorList>
    </citation>
    <scope>NUCLEOTIDE SEQUENCE [LARGE SCALE GENOMIC DNA]</scope>
    <source>
        <strain evidence="1 2">NBRC111894</strain>
    </source>
</reference>
<dbReference type="Proteomes" id="UP000319716">
    <property type="component" value="Unassembled WGS sequence"/>
</dbReference>
<dbReference type="EMBL" id="BEXB01000040">
    <property type="protein sequence ID" value="GAY78135.1"/>
    <property type="molecule type" value="Genomic_DNA"/>
</dbReference>
<dbReference type="RefSeq" id="WP_262393259.1">
    <property type="nucleotide sequence ID" value="NZ_BEXB01000040.1"/>
</dbReference>
<accession>A0A4Y1ZGA4</accession>
<gene>
    <name evidence="1" type="ORF">NBRC111894_3689</name>
</gene>
<name>A0A4Y1ZGA4_9BACL</name>